<evidence type="ECO:0000259" key="4">
    <source>
        <dbReference type="PROSITE" id="PS50042"/>
    </source>
</evidence>
<accession>A0A4Q7V8V3</accession>
<dbReference type="InterPro" id="IPR018490">
    <property type="entry name" value="cNMP-bd_dom_sf"/>
</dbReference>
<dbReference type="GO" id="GO:0003700">
    <property type="term" value="F:DNA-binding transcription factor activity"/>
    <property type="evidence" value="ECO:0007669"/>
    <property type="project" value="TreeGrafter"/>
</dbReference>
<dbReference type="Gene3D" id="1.10.10.10">
    <property type="entry name" value="Winged helix-like DNA-binding domain superfamily/Winged helix DNA-binding domain"/>
    <property type="match status" value="1"/>
</dbReference>
<evidence type="ECO:0000259" key="5">
    <source>
        <dbReference type="PROSITE" id="PS51063"/>
    </source>
</evidence>
<sequence>MPFNLIFIHLECFITYPITKIHTPDPIMIESEKKIREQICVEVINNPNSVFNVLSPEEKENLLQNMSCSFFKKGEYIYKEGEKPLGLISLKEGKVKIFKEGVGGREQIVRMAKPVGFIGYRALFAEENNIASAVAIEDSITCTVSYDMILKLIKTNSELSLSIIRSFATELGFSNNRTVTLTQKHIRGRLAESLLFLRDTYGFEDDGVTIKVYLSREDIANLSNMTTSNAIRTLSTFAGEGVIAIDGRKIKILDKVKLDRISKLG</sequence>
<name>A0A4Q7V8V3_9BACT</name>
<dbReference type="Pfam" id="PF13545">
    <property type="entry name" value="HTH_Crp_2"/>
    <property type="match status" value="1"/>
</dbReference>
<keyword evidence="2" id="KW-0238">DNA-binding</keyword>
<evidence type="ECO:0000313" key="7">
    <source>
        <dbReference type="Proteomes" id="UP000293562"/>
    </source>
</evidence>
<dbReference type="InterPro" id="IPR014710">
    <property type="entry name" value="RmlC-like_jellyroll"/>
</dbReference>
<feature type="domain" description="HTH crp-type" evidence="5">
    <location>
        <begin position="184"/>
        <end position="256"/>
    </location>
</feature>
<dbReference type="PANTHER" id="PTHR24567">
    <property type="entry name" value="CRP FAMILY TRANSCRIPTIONAL REGULATORY PROTEIN"/>
    <property type="match status" value="1"/>
</dbReference>
<proteinExistence type="predicted"/>
<dbReference type="SMART" id="SM00419">
    <property type="entry name" value="HTH_CRP"/>
    <property type="match status" value="1"/>
</dbReference>
<dbReference type="PROSITE" id="PS50042">
    <property type="entry name" value="CNMP_BINDING_3"/>
    <property type="match status" value="1"/>
</dbReference>
<dbReference type="SUPFAM" id="SSF51206">
    <property type="entry name" value="cAMP-binding domain-like"/>
    <property type="match status" value="1"/>
</dbReference>
<keyword evidence="1" id="KW-0805">Transcription regulation</keyword>
<comment type="caution">
    <text evidence="6">The sequence shown here is derived from an EMBL/GenBank/DDBJ whole genome shotgun (WGS) entry which is preliminary data.</text>
</comment>
<dbReference type="SMART" id="SM00100">
    <property type="entry name" value="cNMP"/>
    <property type="match status" value="1"/>
</dbReference>
<dbReference type="InterPro" id="IPR000595">
    <property type="entry name" value="cNMP-bd_dom"/>
</dbReference>
<dbReference type="Pfam" id="PF00027">
    <property type="entry name" value="cNMP_binding"/>
    <property type="match status" value="1"/>
</dbReference>
<gene>
    <name evidence="6" type="ORF">EV201_2313</name>
</gene>
<dbReference type="CDD" id="cd00038">
    <property type="entry name" value="CAP_ED"/>
    <property type="match status" value="1"/>
</dbReference>
<dbReference type="PROSITE" id="PS51063">
    <property type="entry name" value="HTH_CRP_2"/>
    <property type="match status" value="1"/>
</dbReference>
<keyword evidence="7" id="KW-1185">Reference proteome</keyword>
<evidence type="ECO:0000256" key="3">
    <source>
        <dbReference type="ARBA" id="ARBA00023163"/>
    </source>
</evidence>
<dbReference type="AlphaFoldDB" id="A0A4Q7V8V3"/>
<dbReference type="InterPro" id="IPR036390">
    <property type="entry name" value="WH_DNA-bd_sf"/>
</dbReference>
<protein>
    <submittedName>
        <fullName evidence="6">CRP-like cAMP-binding protein</fullName>
    </submittedName>
</protein>
<dbReference type="GO" id="GO:0003677">
    <property type="term" value="F:DNA binding"/>
    <property type="evidence" value="ECO:0007669"/>
    <property type="project" value="UniProtKB-KW"/>
</dbReference>
<dbReference type="GO" id="GO:0005829">
    <property type="term" value="C:cytosol"/>
    <property type="evidence" value="ECO:0007669"/>
    <property type="project" value="TreeGrafter"/>
</dbReference>
<dbReference type="EMBL" id="SHKN01000002">
    <property type="protein sequence ID" value="RZT93161.1"/>
    <property type="molecule type" value="Genomic_DNA"/>
</dbReference>
<dbReference type="InterPro" id="IPR012318">
    <property type="entry name" value="HTH_CRP"/>
</dbReference>
<reference evidence="6 7" key="1">
    <citation type="submission" date="2019-02" db="EMBL/GenBank/DDBJ databases">
        <title>Genomic Encyclopedia of Type Strains, Phase IV (KMG-IV): sequencing the most valuable type-strain genomes for metagenomic binning, comparative biology and taxonomic classification.</title>
        <authorList>
            <person name="Goeker M."/>
        </authorList>
    </citation>
    <scope>NUCLEOTIDE SEQUENCE [LARGE SCALE GENOMIC DNA]</scope>
    <source>
        <strain evidence="6 7">DSM 28825</strain>
    </source>
</reference>
<dbReference type="SUPFAM" id="SSF46785">
    <property type="entry name" value="Winged helix' DNA-binding domain"/>
    <property type="match status" value="1"/>
</dbReference>
<dbReference type="Proteomes" id="UP000293562">
    <property type="component" value="Unassembled WGS sequence"/>
</dbReference>
<keyword evidence="3" id="KW-0804">Transcription</keyword>
<dbReference type="InterPro" id="IPR036388">
    <property type="entry name" value="WH-like_DNA-bd_sf"/>
</dbReference>
<dbReference type="Gene3D" id="2.60.120.10">
    <property type="entry name" value="Jelly Rolls"/>
    <property type="match status" value="1"/>
</dbReference>
<dbReference type="PANTHER" id="PTHR24567:SF74">
    <property type="entry name" value="HTH-TYPE TRANSCRIPTIONAL REGULATOR ARCR"/>
    <property type="match status" value="1"/>
</dbReference>
<organism evidence="6 7">
    <name type="scientific">Ancylomarina subtilis</name>
    <dbReference type="NCBI Taxonomy" id="1639035"/>
    <lineage>
        <taxon>Bacteria</taxon>
        <taxon>Pseudomonadati</taxon>
        <taxon>Bacteroidota</taxon>
        <taxon>Bacteroidia</taxon>
        <taxon>Marinilabiliales</taxon>
        <taxon>Marinifilaceae</taxon>
        <taxon>Ancylomarina</taxon>
    </lineage>
</organism>
<evidence type="ECO:0000256" key="1">
    <source>
        <dbReference type="ARBA" id="ARBA00023015"/>
    </source>
</evidence>
<dbReference type="InterPro" id="IPR050397">
    <property type="entry name" value="Env_Response_Regulators"/>
</dbReference>
<feature type="domain" description="Cyclic nucleotide-binding" evidence="4">
    <location>
        <begin position="50"/>
        <end position="170"/>
    </location>
</feature>
<evidence type="ECO:0000313" key="6">
    <source>
        <dbReference type="EMBL" id="RZT93161.1"/>
    </source>
</evidence>
<evidence type="ECO:0000256" key="2">
    <source>
        <dbReference type="ARBA" id="ARBA00023125"/>
    </source>
</evidence>